<feature type="transmembrane region" description="Helical" evidence="1">
    <location>
        <begin position="94"/>
        <end position="113"/>
    </location>
</feature>
<dbReference type="KEGG" id="cch:Cag_0865"/>
<evidence type="ECO:0008006" key="3">
    <source>
        <dbReference type="Google" id="ProtNLM"/>
    </source>
</evidence>
<dbReference type="HOGENOM" id="CLU_1871708_0_0_10"/>
<keyword evidence="1" id="KW-0472">Membrane</keyword>
<dbReference type="EMBL" id="CP000108">
    <property type="protein sequence ID" value="ABB28130.1"/>
    <property type="molecule type" value="Genomic_DNA"/>
</dbReference>
<keyword evidence="1" id="KW-0812">Transmembrane</keyword>
<feature type="transmembrane region" description="Helical" evidence="1">
    <location>
        <begin position="68"/>
        <end position="88"/>
    </location>
</feature>
<feature type="transmembrane region" description="Helical" evidence="1">
    <location>
        <begin position="134"/>
        <end position="152"/>
    </location>
</feature>
<gene>
    <name evidence="2" type="ordered locus">Cag_0865</name>
</gene>
<dbReference type="STRING" id="340177.Cag_0865"/>
<organism evidence="2">
    <name type="scientific">Chlorobium chlorochromatii (strain CaD3)</name>
    <dbReference type="NCBI Taxonomy" id="340177"/>
    <lineage>
        <taxon>Bacteria</taxon>
        <taxon>Pseudomonadati</taxon>
        <taxon>Chlorobiota</taxon>
        <taxon>Chlorobiia</taxon>
        <taxon>Chlorobiales</taxon>
        <taxon>Chlorobiaceae</taxon>
        <taxon>Chlorobium/Pelodictyon group</taxon>
        <taxon>Chlorobium</taxon>
    </lineage>
</organism>
<evidence type="ECO:0000313" key="2">
    <source>
        <dbReference type="EMBL" id="ABB28130.1"/>
    </source>
</evidence>
<evidence type="ECO:0000256" key="1">
    <source>
        <dbReference type="SAM" id="Phobius"/>
    </source>
</evidence>
<sequence length="153" mass="17559">MPYPDLLPFNALPLLRLLHVVCFAAWFGSVLASIYFLKTIEERMTGSADSAKDFAQLLQRYIKLETKIADTGFKGVIITGLLLAFFYYGWNVWLFVKIGLIVLQVVLTLGYITRSIRTLTYPCSVTDYKRWYKLFTISLSMFAIVISISFFLL</sequence>
<proteinExistence type="predicted"/>
<dbReference type="OrthoDB" id="595010at2"/>
<reference evidence="2" key="1">
    <citation type="submission" date="2005-08" db="EMBL/GenBank/DDBJ databases">
        <title>Complete sequence of Chlorobium chlorochromatii CaD3.</title>
        <authorList>
            <person name="Copeland A."/>
            <person name="Lucas S."/>
            <person name="Lapidus A."/>
            <person name="Barry K."/>
            <person name="Detter J.C."/>
            <person name="Glavina T."/>
            <person name="Hammon N."/>
            <person name="Israni S."/>
            <person name="Pitluck S."/>
            <person name="Bryant D."/>
            <person name="Schmutz J."/>
            <person name="Larimer F."/>
            <person name="Land M."/>
            <person name="Kyrpides N."/>
            <person name="Ivanova N."/>
            <person name="Richardson P."/>
        </authorList>
    </citation>
    <scope>NUCLEOTIDE SEQUENCE [LARGE SCALE GENOMIC DNA]</scope>
    <source>
        <strain evidence="2">CaD3</strain>
    </source>
</reference>
<dbReference type="AlphaFoldDB" id="Q3AS95"/>
<keyword evidence="1" id="KW-1133">Transmembrane helix</keyword>
<name>Q3AS95_CHLCH</name>
<accession>Q3AS95</accession>
<protein>
    <recommendedName>
        <fullName evidence="3">Protoporphyrinogen IX oxidase</fullName>
    </recommendedName>
</protein>
<dbReference type="eggNOG" id="ENOG5032TZ6">
    <property type="taxonomic scope" value="Bacteria"/>
</dbReference>
<feature type="transmembrane region" description="Helical" evidence="1">
    <location>
        <begin position="17"/>
        <end position="37"/>
    </location>
</feature>